<evidence type="ECO:0000313" key="3">
    <source>
        <dbReference type="EMBL" id="CAE8637381.1"/>
    </source>
</evidence>
<sequence length="282" mass="31197">MVEPRQPLPQGCKRPVGGWVPPPLPFESVEAQYRQHVEGSSDELAPVLSGLDVDLVPLSVVHAGELYEALTTDMAGSTTTAKTLFDFLPIDGVANEAALKDWISMMREDTTFFLLTVKAGTPRQAVGFFSLMRATPKAGSIETGWVTFSPALQRTRAATEAFYLLLRYTFNELGYRRHEWKCDAANLPSRRAAQRLGFSWEGLFRNAAVVKGLNRDTAWFAMTCEDWLTLEAKAFQPFLSAENFDSHGLQRVGLSALTAPLLHATDPLQDHQRAQLALGQQA</sequence>
<dbReference type="AlphaFoldDB" id="A0A813F8S6"/>
<dbReference type="InterPro" id="IPR051908">
    <property type="entry name" value="Ribosomal_N-acetyltransferase"/>
</dbReference>
<dbReference type="GO" id="GO:1990189">
    <property type="term" value="F:protein N-terminal-serine acetyltransferase activity"/>
    <property type="evidence" value="ECO:0007669"/>
    <property type="project" value="TreeGrafter"/>
</dbReference>
<dbReference type="PANTHER" id="PTHR43441:SF2">
    <property type="entry name" value="FAMILY ACETYLTRANSFERASE, PUTATIVE (AFU_ORTHOLOGUE AFUA_7G00850)-RELATED"/>
    <property type="match status" value="1"/>
</dbReference>
<dbReference type="InterPro" id="IPR000182">
    <property type="entry name" value="GNAT_dom"/>
</dbReference>
<evidence type="ECO:0000313" key="4">
    <source>
        <dbReference type="Proteomes" id="UP000654075"/>
    </source>
</evidence>
<dbReference type="OrthoDB" id="41238at2759"/>
<evidence type="ECO:0000259" key="1">
    <source>
        <dbReference type="Pfam" id="PF13302"/>
    </source>
</evidence>
<dbReference type="Proteomes" id="UP000654075">
    <property type="component" value="Unassembled WGS sequence"/>
</dbReference>
<dbReference type="PANTHER" id="PTHR43441">
    <property type="entry name" value="RIBOSOMAL-PROTEIN-SERINE ACETYLTRANSFERASE"/>
    <property type="match status" value="1"/>
</dbReference>
<dbReference type="EMBL" id="CAJNNV010031690">
    <property type="protein sequence ID" value="CAE8637381.1"/>
    <property type="molecule type" value="Genomic_DNA"/>
</dbReference>
<reference evidence="2" key="1">
    <citation type="submission" date="2021-02" db="EMBL/GenBank/DDBJ databases">
        <authorList>
            <person name="Dougan E. K."/>
            <person name="Rhodes N."/>
            <person name="Thang M."/>
            <person name="Chan C."/>
        </authorList>
    </citation>
    <scope>NUCLEOTIDE SEQUENCE</scope>
</reference>
<name>A0A813F8S6_POLGL</name>
<dbReference type="EMBL" id="CAJNNV010022312">
    <property type="protein sequence ID" value="CAE8608026.1"/>
    <property type="molecule type" value="Genomic_DNA"/>
</dbReference>
<dbReference type="SUPFAM" id="SSF55729">
    <property type="entry name" value="Acyl-CoA N-acyltransferases (Nat)"/>
    <property type="match status" value="1"/>
</dbReference>
<dbReference type="InterPro" id="IPR016181">
    <property type="entry name" value="Acyl_CoA_acyltransferase"/>
</dbReference>
<dbReference type="Gene3D" id="3.40.630.30">
    <property type="match status" value="1"/>
</dbReference>
<evidence type="ECO:0000313" key="2">
    <source>
        <dbReference type="EMBL" id="CAE8608026.1"/>
    </source>
</evidence>
<feature type="domain" description="N-acetyltransferase" evidence="1">
    <location>
        <begin position="56"/>
        <end position="198"/>
    </location>
</feature>
<keyword evidence="4" id="KW-1185">Reference proteome</keyword>
<dbReference type="GO" id="GO:0008999">
    <property type="term" value="F:protein-N-terminal-alanine acetyltransferase activity"/>
    <property type="evidence" value="ECO:0007669"/>
    <property type="project" value="TreeGrafter"/>
</dbReference>
<gene>
    <name evidence="2" type="ORF">PGLA1383_LOCUS25926</name>
    <name evidence="3" type="ORF">PGLA1383_LOCUS52747</name>
</gene>
<accession>A0A813F8S6</accession>
<dbReference type="Pfam" id="PF13302">
    <property type="entry name" value="Acetyltransf_3"/>
    <property type="match status" value="1"/>
</dbReference>
<comment type="caution">
    <text evidence="2">The sequence shown here is derived from an EMBL/GenBank/DDBJ whole genome shotgun (WGS) entry which is preliminary data.</text>
</comment>
<protein>
    <recommendedName>
        <fullName evidence="1">N-acetyltransferase domain-containing protein</fullName>
    </recommendedName>
</protein>
<organism evidence="2 4">
    <name type="scientific">Polarella glacialis</name>
    <name type="common">Dinoflagellate</name>
    <dbReference type="NCBI Taxonomy" id="89957"/>
    <lineage>
        <taxon>Eukaryota</taxon>
        <taxon>Sar</taxon>
        <taxon>Alveolata</taxon>
        <taxon>Dinophyceae</taxon>
        <taxon>Suessiales</taxon>
        <taxon>Suessiaceae</taxon>
        <taxon>Polarella</taxon>
    </lineage>
</organism>
<proteinExistence type="predicted"/>